<gene>
    <name evidence="2" type="ORF">CMV_007822</name>
</gene>
<comment type="caution">
    <text evidence="2">The sequence shown here is derived from an EMBL/GenBank/DDBJ whole genome shotgun (WGS) entry which is preliminary data.</text>
</comment>
<organism evidence="2 3">
    <name type="scientific">Castanea mollissima</name>
    <name type="common">Chinese chestnut</name>
    <dbReference type="NCBI Taxonomy" id="60419"/>
    <lineage>
        <taxon>Eukaryota</taxon>
        <taxon>Viridiplantae</taxon>
        <taxon>Streptophyta</taxon>
        <taxon>Embryophyta</taxon>
        <taxon>Tracheophyta</taxon>
        <taxon>Spermatophyta</taxon>
        <taxon>Magnoliopsida</taxon>
        <taxon>eudicotyledons</taxon>
        <taxon>Gunneridae</taxon>
        <taxon>Pentapetalae</taxon>
        <taxon>rosids</taxon>
        <taxon>fabids</taxon>
        <taxon>Fagales</taxon>
        <taxon>Fagaceae</taxon>
        <taxon>Castanea</taxon>
    </lineage>
</organism>
<feature type="transmembrane region" description="Helical" evidence="1">
    <location>
        <begin position="21"/>
        <end position="44"/>
    </location>
</feature>
<keyword evidence="1" id="KW-0812">Transmembrane</keyword>
<keyword evidence="1" id="KW-0472">Membrane</keyword>
<dbReference type="Proteomes" id="UP000737018">
    <property type="component" value="Unassembled WGS sequence"/>
</dbReference>
<keyword evidence="1" id="KW-1133">Transmembrane helix</keyword>
<keyword evidence="3" id="KW-1185">Reference proteome</keyword>
<name>A0A8J4VSD1_9ROSI</name>
<dbReference type="EMBL" id="JRKL02000792">
    <property type="protein sequence ID" value="KAF3968260.1"/>
    <property type="molecule type" value="Genomic_DNA"/>
</dbReference>
<protein>
    <submittedName>
        <fullName evidence="2">Uncharacterized protein</fullName>
    </submittedName>
</protein>
<dbReference type="AlphaFoldDB" id="A0A8J4VSD1"/>
<evidence type="ECO:0000313" key="3">
    <source>
        <dbReference type="Proteomes" id="UP000737018"/>
    </source>
</evidence>
<reference evidence="2" key="1">
    <citation type="submission" date="2020-03" db="EMBL/GenBank/DDBJ databases">
        <title>Castanea mollissima Vanexum genome sequencing.</title>
        <authorList>
            <person name="Staton M."/>
        </authorList>
    </citation>
    <scope>NUCLEOTIDE SEQUENCE</scope>
    <source>
        <tissue evidence="2">Leaf</tissue>
    </source>
</reference>
<evidence type="ECO:0000313" key="2">
    <source>
        <dbReference type="EMBL" id="KAF3968260.1"/>
    </source>
</evidence>
<evidence type="ECO:0000256" key="1">
    <source>
        <dbReference type="SAM" id="Phobius"/>
    </source>
</evidence>
<accession>A0A8J4VSD1</accession>
<sequence>MKGLRGIEIRRGKYRDIERQTIKSVSSIVVAANFWGFLLTGTGIEIDDRHYSMTNIIGTKHKSTKG</sequence>
<proteinExistence type="predicted"/>